<evidence type="ECO:0000313" key="2">
    <source>
        <dbReference type="Proteomes" id="UP000030104"/>
    </source>
</evidence>
<comment type="caution">
    <text evidence="1">The sequence shown here is derived from an EMBL/GenBank/DDBJ whole genome shotgun (WGS) entry which is preliminary data.</text>
</comment>
<organism evidence="1 2">
    <name type="scientific">Penicillium italicum</name>
    <name type="common">Blue mold</name>
    <dbReference type="NCBI Taxonomy" id="40296"/>
    <lineage>
        <taxon>Eukaryota</taxon>
        <taxon>Fungi</taxon>
        <taxon>Dikarya</taxon>
        <taxon>Ascomycota</taxon>
        <taxon>Pezizomycotina</taxon>
        <taxon>Eurotiomycetes</taxon>
        <taxon>Eurotiomycetidae</taxon>
        <taxon>Eurotiales</taxon>
        <taxon>Aspergillaceae</taxon>
        <taxon>Penicillium</taxon>
    </lineage>
</organism>
<dbReference type="HOGENOM" id="CLU_3242335_0_0_1"/>
<dbReference type="PhylomeDB" id="A0A0A2LPS6"/>
<proteinExistence type="predicted"/>
<dbReference type="AlphaFoldDB" id="A0A0A2LPS6"/>
<evidence type="ECO:0000313" key="1">
    <source>
        <dbReference type="EMBL" id="KGO78265.1"/>
    </source>
</evidence>
<reference evidence="1 2" key="1">
    <citation type="journal article" date="2015" name="Mol. Plant Microbe Interact.">
        <title>Genome, transcriptome, and functional analyses of Penicillium expansum provide new insights into secondary metabolism and pathogenicity.</title>
        <authorList>
            <person name="Ballester A.R."/>
            <person name="Marcet-Houben M."/>
            <person name="Levin E."/>
            <person name="Sela N."/>
            <person name="Selma-Lazaro C."/>
            <person name="Carmona L."/>
            <person name="Wisniewski M."/>
            <person name="Droby S."/>
            <person name="Gonzalez-Candelas L."/>
            <person name="Gabaldon T."/>
        </authorList>
    </citation>
    <scope>NUCLEOTIDE SEQUENCE [LARGE SCALE GENOMIC DNA]</scope>
    <source>
        <strain evidence="1 2">PHI-1</strain>
    </source>
</reference>
<gene>
    <name evidence="1" type="ORF">PITC_058820</name>
</gene>
<accession>A0A0A2LPS6</accession>
<sequence length="43" mass="4563">MRSILVTLAVGNRTGSELLALFERVIVASATPRGCSIHHLSAD</sequence>
<protein>
    <submittedName>
        <fullName evidence="1">Uncharacterized protein</fullName>
    </submittedName>
</protein>
<dbReference type="Proteomes" id="UP000030104">
    <property type="component" value="Unassembled WGS sequence"/>
</dbReference>
<name>A0A0A2LPS6_PENIT</name>
<dbReference type="OrthoDB" id="167809at2759"/>
<dbReference type="EMBL" id="JQGA01000011">
    <property type="protein sequence ID" value="KGO78265.1"/>
    <property type="molecule type" value="Genomic_DNA"/>
</dbReference>
<keyword evidence="2" id="KW-1185">Reference proteome</keyword>